<protein>
    <submittedName>
        <fullName evidence="1">Glucosaminidase domain-containing protein</fullName>
    </submittedName>
</protein>
<organism evidence="1 2">
    <name type="scientific">Cohnella boryungensis</name>
    <dbReference type="NCBI Taxonomy" id="768479"/>
    <lineage>
        <taxon>Bacteria</taxon>
        <taxon>Bacillati</taxon>
        <taxon>Bacillota</taxon>
        <taxon>Bacilli</taxon>
        <taxon>Bacillales</taxon>
        <taxon>Paenibacillaceae</taxon>
        <taxon>Cohnella</taxon>
    </lineage>
</organism>
<dbReference type="Proteomes" id="UP001595755">
    <property type="component" value="Unassembled WGS sequence"/>
</dbReference>
<evidence type="ECO:0000313" key="2">
    <source>
        <dbReference type="Proteomes" id="UP001595755"/>
    </source>
</evidence>
<sequence length="260" mass="29399">MEPVHAVFRSHPELEPTGKLSLMGEASCNADRLHAYASRRNPRAPKIAEAYLRLGQRYGIRGDVAYCQAAYDTRFWTSESAGPDWAPMERDRWEDEAAIEKRMQMLYAFAMSLPLVKGISSGALDRHLAYIEQAGWQGAAPCWEDLNGKWSHPGHTRYGQYIVAMWRGMLEWKGQGEIAARPSYRQETIPVASAPERRAGAIDWSALTNEQLAWLQERLLLPVPAPHPDRKVTWAELGALLRQWEKRPSAGTIEENKTSS</sequence>
<reference evidence="2" key="1">
    <citation type="journal article" date="2019" name="Int. J. Syst. Evol. Microbiol.">
        <title>The Global Catalogue of Microorganisms (GCM) 10K type strain sequencing project: providing services to taxonomists for standard genome sequencing and annotation.</title>
        <authorList>
            <consortium name="The Broad Institute Genomics Platform"/>
            <consortium name="The Broad Institute Genome Sequencing Center for Infectious Disease"/>
            <person name="Wu L."/>
            <person name="Ma J."/>
        </authorList>
    </citation>
    <scope>NUCLEOTIDE SEQUENCE [LARGE SCALE GENOMIC DNA]</scope>
    <source>
        <strain evidence="2">CGMCC 4.1641</strain>
    </source>
</reference>
<evidence type="ECO:0000313" key="1">
    <source>
        <dbReference type="EMBL" id="MFC4304182.1"/>
    </source>
</evidence>
<dbReference type="RefSeq" id="WP_204604955.1">
    <property type="nucleotide sequence ID" value="NZ_JBHSED010000019.1"/>
</dbReference>
<proteinExistence type="predicted"/>
<keyword evidence="2" id="KW-1185">Reference proteome</keyword>
<comment type="caution">
    <text evidence="1">The sequence shown here is derived from an EMBL/GenBank/DDBJ whole genome shotgun (WGS) entry which is preliminary data.</text>
</comment>
<accession>A0ABV8SBG4</accession>
<gene>
    <name evidence="1" type="ORF">ACFO1S_12150</name>
</gene>
<dbReference type="EMBL" id="JBHSED010000019">
    <property type="protein sequence ID" value="MFC4304182.1"/>
    <property type="molecule type" value="Genomic_DNA"/>
</dbReference>
<name>A0ABV8SBG4_9BACL</name>